<keyword evidence="2" id="KW-1185">Reference proteome</keyword>
<comment type="caution">
    <text evidence="1">The sequence shown here is derived from an EMBL/GenBank/DDBJ whole genome shotgun (WGS) entry which is preliminary data.</text>
</comment>
<dbReference type="Proteomes" id="UP000466442">
    <property type="component" value="Linkage Group LG9"/>
</dbReference>
<reference evidence="1" key="1">
    <citation type="journal article" date="2021" name="Mol. Ecol. Resour.">
        <title>Apolygus lucorum genome provides insights into omnivorousness and mesophyll feeding.</title>
        <authorList>
            <person name="Liu Y."/>
            <person name="Liu H."/>
            <person name="Wang H."/>
            <person name="Huang T."/>
            <person name="Liu B."/>
            <person name="Yang B."/>
            <person name="Yin L."/>
            <person name="Li B."/>
            <person name="Zhang Y."/>
            <person name="Zhang S."/>
            <person name="Jiang F."/>
            <person name="Zhang X."/>
            <person name="Ren Y."/>
            <person name="Wang B."/>
            <person name="Wang S."/>
            <person name="Lu Y."/>
            <person name="Wu K."/>
            <person name="Fan W."/>
            <person name="Wang G."/>
        </authorList>
    </citation>
    <scope>NUCLEOTIDE SEQUENCE</scope>
    <source>
        <strain evidence="1">12Hb</strain>
    </source>
</reference>
<organism evidence="1 2">
    <name type="scientific">Apolygus lucorum</name>
    <name type="common">Small green plant bug</name>
    <name type="synonym">Lygocoris lucorum</name>
    <dbReference type="NCBI Taxonomy" id="248454"/>
    <lineage>
        <taxon>Eukaryota</taxon>
        <taxon>Metazoa</taxon>
        <taxon>Ecdysozoa</taxon>
        <taxon>Arthropoda</taxon>
        <taxon>Hexapoda</taxon>
        <taxon>Insecta</taxon>
        <taxon>Pterygota</taxon>
        <taxon>Neoptera</taxon>
        <taxon>Paraneoptera</taxon>
        <taxon>Hemiptera</taxon>
        <taxon>Heteroptera</taxon>
        <taxon>Panheteroptera</taxon>
        <taxon>Cimicomorpha</taxon>
        <taxon>Miridae</taxon>
        <taxon>Mirini</taxon>
        <taxon>Apolygus</taxon>
    </lineage>
</organism>
<proteinExistence type="predicted"/>
<dbReference type="EMBL" id="WIXP02000009">
    <property type="protein sequence ID" value="KAF6204688.1"/>
    <property type="molecule type" value="Genomic_DNA"/>
</dbReference>
<gene>
    <name evidence="1" type="ORF">GE061_018849</name>
</gene>
<dbReference type="AlphaFoldDB" id="A0A8S9X8J8"/>
<sequence length="104" mass="11552">MSEAKNIKDSKENGISTYFARILSRNTPKNELADDTRTSVGRRCKANSSKNEFARLFWMTGDNQPIGGGSLRGLVLLCPHYHSISQGKQSRSCFMALKAEKIGK</sequence>
<evidence type="ECO:0000313" key="2">
    <source>
        <dbReference type="Proteomes" id="UP000466442"/>
    </source>
</evidence>
<accession>A0A8S9X8J8</accession>
<name>A0A8S9X8J8_APOLU</name>
<protein>
    <submittedName>
        <fullName evidence="1">Uncharacterized protein</fullName>
    </submittedName>
</protein>
<evidence type="ECO:0000313" key="1">
    <source>
        <dbReference type="EMBL" id="KAF6204688.1"/>
    </source>
</evidence>